<keyword evidence="2" id="KW-0812">Transmembrane</keyword>
<feature type="region of interest" description="Disordered" evidence="1">
    <location>
        <begin position="1"/>
        <end position="64"/>
    </location>
</feature>
<dbReference type="EMBL" id="CAWUHD010000149">
    <property type="protein sequence ID" value="CAK7235485.1"/>
    <property type="molecule type" value="Genomic_DNA"/>
</dbReference>
<keyword evidence="2" id="KW-0472">Membrane</keyword>
<feature type="compositionally biased region" description="Basic residues" evidence="1">
    <location>
        <begin position="1"/>
        <end position="11"/>
    </location>
</feature>
<evidence type="ECO:0000256" key="1">
    <source>
        <dbReference type="SAM" id="MobiDB-lite"/>
    </source>
</evidence>
<feature type="transmembrane region" description="Helical" evidence="2">
    <location>
        <begin position="392"/>
        <end position="415"/>
    </location>
</feature>
<feature type="transmembrane region" description="Helical" evidence="2">
    <location>
        <begin position="421"/>
        <end position="444"/>
    </location>
</feature>
<feature type="transmembrane region" description="Helical" evidence="2">
    <location>
        <begin position="307"/>
        <end position="323"/>
    </location>
</feature>
<evidence type="ECO:0000313" key="3">
    <source>
        <dbReference type="EMBL" id="CAK7235485.1"/>
    </source>
</evidence>
<keyword evidence="2" id="KW-1133">Transmembrane helix</keyword>
<evidence type="ECO:0000256" key="2">
    <source>
        <dbReference type="SAM" id="Phobius"/>
    </source>
</evidence>
<sequence length="446" mass="48711">MTRPKSSKSNHKVVEDSVTVATDPEPLPPITRKKTAAAAVVAESPKKTKKHRRSKSKSEDDDVEIASAVADKAEKAKVKAKAAKVSSATKKELDRSLRKAKKVVNDLSDSFEATPHWPLPGALFQNLEERKAVFKSISVFAFLSVFLSTGTRIILSKLPSLWSQTWVSWDKYLVTEELPSVGSIISAFVIRFLKLSVAYGTYNTVPNLVAINILCYAPIIYLLSSYYNVPLSAALFSESISFFSELMPIYVDLFTFGEEIEDEIEDEDEDGGVSLVDTAVFDFTSFAYTAVYAAALYGFTFVQACRFFLPSTLVVHFFGIATVEPARAHPLSRSDPLTLSEVFLAVFQSVSAMLLNLACGVAARFYIFNYSYGPNDLNPRITRSAALHRRIITLRSAAASVTVGLSIFFYCLFNIQGVDAVGASAFASIWAVAPLLVGAGLGYAGV</sequence>
<evidence type="ECO:0000313" key="4">
    <source>
        <dbReference type="Proteomes" id="UP001642482"/>
    </source>
</evidence>
<dbReference type="Proteomes" id="UP001642482">
    <property type="component" value="Unassembled WGS sequence"/>
</dbReference>
<feature type="transmembrane region" description="Helical" evidence="2">
    <location>
        <begin position="279"/>
        <end position="300"/>
    </location>
</feature>
<gene>
    <name evidence="3" type="ORF">SEUCBS140593_009298</name>
</gene>
<feature type="transmembrane region" description="Helical" evidence="2">
    <location>
        <begin position="343"/>
        <end position="371"/>
    </location>
</feature>
<feature type="transmembrane region" description="Helical" evidence="2">
    <location>
        <begin position="209"/>
        <end position="227"/>
    </location>
</feature>
<protein>
    <submittedName>
        <fullName evidence="3">Uncharacterized protein</fullName>
    </submittedName>
</protein>
<feature type="transmembrane region" description="Helical" evidence="2">
    <location>
        <begin position="137"/>
        <end position="158"/>
    </location>
</feature>
<proteinExistence type="predicted"/>
<feature type="transmembrane region" description="Helical" evidence="2">
    <location>
        <begin position="178"/>
        <end position="197"/>
    </location>
</feature>
<accession>A0ABP0CVA2</accession>
<keyword evidence="4" id="KW-1185">Reference proteome</keyword>
<reference evidence="3 4" key="1">
    <citation type="submission" date="2024-01" db="EMBL/GenBank/DDBJ databases">
        <authorList>
            <person name="Allen C."/>
            <person name="Tagirdzhanova G."/>
        </authorList>
    </citation>
    <scope>NUCLEOTIDE SEQUENCE [LARGE SCALE GENOMIC DNA]</scope>
</reference>
<comment type="caution">
    <text evidence="3">The sequence shown here is derived from an EMBL/GenBank/DDBJ whole genome shotgun (WGS) entry which is preliminary data.</text>
</comment>
<organism evidence="3 4">
    <name type="scientific">Sporothrix eucalyptigena</name>
    <dbReference type="NCBI Taxonomy" id="1812306"/>
    <lineage>
        <taxon>Eukaryota</taxon>
        <taxon>Fungi</taxon>
        <taxon>Dikarya</taxon>
        <taxon>Ascomycota</taxon>
        <taxon>Pezizomycotina</taxon>
        <taxon>Sordariomycetes</taxon>
        <taxon>Sordariomycetidae</taxon>
        <taxon>Ophiostomatales</taxon>
        <taxon>Ophiostomataceae</taxon>
        <taxon>Sporothrix</taxon>
    </lineage>
</organism>
<name>A0ABP0CVA2_9PEZI</name>